<comment type="subcellular location">
    <subcellularLocation>
        <location evidence="1 10">Cell membrane</location>
        <topology evidence="1 10">Multi-pass membrane protein</topology>
    </subcellularLocation>
</comment>
<evidence type="ECO:0000313" key="12">
    <source>
        <dbReference type="Proteomes" id="UP000215335"/>
    </source>
</evidence>
<feature type="transmembrane region" description="Helical" evidence="10">
    <location>
        <begin position="62"/>
        <end position="82"/>
    </location>
</feature>
<comment type="caution">
    <text evidence="10">Lacks conserved residue(s) required for the propagation of feature annotation.</text>
</comment>
<keyword evidence="5 10" id="KW-0552">Olfaction</keyword>
<keyword evidence="4 10" id="KW-0812">Transmembrane</keyword>
<feature type="transmembrane region" description="Helical" evidence="10">
    <location>
        <begin position="276"/>
        <end position="298"/>
    </location>
</feature>
<organism evidence="11 12">
    <name type="scientific">Trichomalopsis sarcophagae</name>
    <dbReference type="NCBI Taxonomy" id="543379"/>
    <lineage>
        <taxon>Eukaryota</taxon>
        <taxon>Metazoa</taxon>
        <taxon>Ecdysozoa</taxon>
        <taxon>Arthropoda</taxon>
        <taxon>Hexapoda</taxon>
        <taxon>Insecta</taxon>
        <taxon>Pterygota</taxon>
        <taxon>Neoptera</taxon>
        <taxon>Endopterygota</taxon>
        <taxon>Hymenoptera</taxon>
        <taxon>Apocrita</taxon>
        <taxon>Proctotrupomorpha</taxon>
        <taxon>Chalcidoidea</taxon>
        <taxon>Pteromalidae</taxon>
        <taxon>Pteromalinae</taxon>
        <taxon>Trichomalopsis</taxon>
    </lineage>
</organism>
<keyword evidence="8 10" id="KW-0675">Receptor</keyword>
<keyword evidence="3 10" id="KW-0716">Sensory transduction</keyword>
<keyword evidence="12" id="KW-1185">Reference proteome</keyword>
<keyword evidence="2" id="KW-1003">Cell membrane</keyword>
<gene>
    <name evidence="11" type="ORF">TSAR_014102</name>
</gene>
<evidence type="ECO:0000256" key="9">
    <source>
        <dbReference type="ARBA" id="ARBA00023224"/>
    </source>
</evidence>
<evidence type="ECO:0000256" key="4">
    <source>
        <dbReference type="ARBA" id="ARBA00022692"/>
    </source>
</evidence>
<evidence type="ECO:0000256" key="6">
    <source>
        <dbReference type="ARBA" id="ARBA00022989"/>
    </source>
</evidence>
<proteinExistence type="inferred from homology"/>
<evidence type="ECO:0000256" key="1">
    <source>
        <dbReference type="ARBA" id="ARBA00004651"/>
    </source>
</evidence>
<keyword evidence="9 10" id="KW-0807">Transducer</keyword>
<evidence type="ECO:0000256" key="5">
    <source>
        <dbReference type="ARBA" id="ARBA00022725"/>
    </source>
</evidence>
<feature type="transmembrane region" description="Helical" evidence="10">
    <location>
        <begin position="136"/>
        <end position="155"/>
    </location>
</feature>
<dbReference type="Proteomes" id="UP000215335">
    <property type="component" value="Unassembled WGS sequence"/>
</dbReference>
<reference evidence="11 12" key="1">
    <citation type="journal article" date="2017" name="Curr. Biol.">
        <title>The Evolution of Venom by Co-option of Single-Copy Genes.</title>
        <authorList>
            <person name="Martinson E.O."/>
            <person name="Mrinalini"/>
            <person name="Kelkar Y.D."/>
            <person name="Chang C.H."/>
            <person name="Werren J.H."/>
        </authorList>
    </citation>
    <scope>NUCLEOTIDE SEQUENCE [LARGE SCALE GENOMIC DNA]</scope>
    <source>
        <strain evidence="11 12">Alberta</strain>
        <tissue evidence="11">Whole body</tissue>
    </source>
</reference>
<evidence type="ECO:0000256" key="8">
    <source>
        <dbReference type="ARBA" id="ARBA00023170"/>
    </source>
</evidence>
<accession>A0A232EZQ8</accession>
<dbReference type="GO" id="GO:0005886">
    <property type="term" value="C:plasma membrane"/>
    <property type="evidence" value="ECO:0007669"/>
    <property type="project" value="UniProtKB-SubCell"/>
</dbReference>
<sequence length="409" mass="47096">MDIFDGAYYKSCKWFLSTLGLWPYQTDNRKRISAIIFFVVNISLAIPTGALLYKLWLKSFTVTFENTVSVMFAIGCCAKYVVTYTSSQRVRKKVDQLVRLFEQIASDWQRITDTTELSILTKYSEKGKFLITFYQVYIWFGWTVYTLMPFIPYFLDKVSPLNESRPLLMPFYADYIVFEQADYHYTSCFHIAFVYISSALLFCGVDATFVMSVQHTCGLFAIICHRLEGEKIKKESEYAQNVTKTLSEEELREVVIFHNNCITCSGLLEDSFNLSFLILNSMSVLGLALSGVYFIYIYEDYYKFVRIMAFFVGLIIHLLYLNWVGQKIIDSSEDVFLSAVHQATINFDSYCSKWYVISTSARAFIKIIMVRALEPCRLTAGGLSTLCMESFGILIKTSVSYFTVFLSVA</sequence>
<name>A0A232EZQ8_9HYME</name>
<dbReference type="AlphaFoldDB" id="A0A232EZQ8"/>
<protein>
    <recommendedName>
        <fullName evidence="10">Odorant receptor</fullName>
    </recommendedName>
</protein>
<dbReference type="GO" id="GO:0007165">
    <property type="term" value="P:signal transduction"/>
    <property type="evidence" value="ECO:0007669"/>
    <property type="project" value="UniProtKB-KW"/>
</dbReference>
<dbReference type="Pfam" id="PF02949">
    <property type="entry name" value="7tm_6"/>
    <property type="match status" value="1"/>
</dbReference>
<dbReference type="GO" id="GO:0004984">
    <property type="term" value="F:olfactory receptor activity"/>
    <property type="evidence" value="ECO:0007669"/>
    <property type="project" value="InterPro"/>
</dbReference>
<evidence type="ECO:0000256" key="3">
    <source>
        <dbReference type="ARBA" id="ARBA00022606"/>
    </source>
</evidence>
<dbReference type="OrthoDB" id="7540137at2759"/>
<dbReference type="GO" id="GO:0005549">
    <property type="term" value="F:odorant binding"/>
    <property type="evidence" value="ECO:0007669"/>
    <property type="project" value="InterPro"/>
</dbReference>
<evidence type="ECO:0000256" key="2">
    <source>
        <dbReference type="ARBA" id="ARBA00022475"/>
    </source>
</evidence>
<dbReference type="PANTHER" id="PTHR21137:SF35">
    <property type="entry name" value="ODORANT RECEPTOR 19A-RELATED"/>
    <property type="match status" value="1"/>
</dbReference>
<evidence type="ECO:0000256" key="10">
    <source>
        <dbReference type="RuleBase" id="RU351113"/>
    </source>
</evidence>
<feature type="transmembrane region" description="Helical" evidence="10">
    <location>
        <begin position="304"/>
        <end position="323"/>
    </location>
</feature>
<evidence type="ECO:0000256" key="7">
    <source>
        <dbReference type="ARBA" id="ARBA00023136"/>
    </source>
</evidence>
<dbReference type="PANTHER" id="PTHR21137">
    <property type="entry name" value="ODORANT RECEPTOR"/>
    <property type="match status" value="1"/>
</dbReference>
<dbReference type="InterPro" id="IPR004117">
    <property type="entry name" value="7tm6_olfct_rcpt"/>
</dbReference>
<comment type="similarity">
    <text evidence="10">Belongs to the insect chemoreceptor superfamily. Heteromeric odorant receptor channel (TC 1.A.69) family.</text>
</comment>
<dbReference type="EMBL" id="NNAY01001539">
    <property type="protein sequence ID" value="OXU23648.1"/>
    <property type="molecule type" value="Genomic_DNA"/>
</dbReference>
<keyword evidence="7 10" id="KW-0472">Membrane</keyword>
<comment type="caution">
    <text evidence="11">The sequence shown here is derived from an EMBL/GenBank/DDBJ whole genome shotgun (WGS) entry which is preliminary data.</text>
</comment>
<feature type="transmembrane region" description="Helical" evidence="10">
    <location>
        <begin position="34"/>
        <end position="56"/>
    </location>
</feature>
<keyword evidence="6 10" id="KW-1133">Transmembrane helix</keyword>
<evidence type="ECO:0000313" key="11">
    <source>
        <dbReference type="EMBL" id="OXU23648.1"/>
    </source>
</evidence>
<feature type="transmembrane region" description="Helical" evidence="10">
    <location>
        <begin position="183"/>
        <end position="205"/>
    </location>
</feature>